<evidence type="ECO:0000256" key="1">
    <source>
        <dbReference type="SAM" id="MobiDB-lite"/>
    </source>
</evidence>
<keyword evidence="3" id="KW-1185">Reference proteome</keyword>
<proteinExistence type="predicted"/>
<sequence>MAADIQWCINNRDTLTLKSFANEFGLLDRQYAVARYTSIINNRPLAENQERLQSELNLFKKSEAFKLYWLERLRTRTQLDAHIDRAEYVHDVVQRETRTLSSTVTATDAVTPTSTTAISSDTISSSANDTIRTTDVESETEADTATTEVTADPLAEDMENMSPLTPWIFKDVDLAELFTKFRQTTNRMSSNNLFFIESSIHELLALSNILLLCPGQHSPLCMNVFTEDIISEL</sequence>
<accession>A0A9P6XIW7</accession>
<dbReference type="Proteomes" id="UP000716291">
    <property type="component" value="Unassembled WGS sequence"/>
</dbReference>
<gene>
    <name evidence="2" type="ORF">G6F64_001111</name>
</gene>
<name>A0A9P6XIW7_RHIOR</name>
<dbReference type="EMBL" id="JAANQT010000079">
    <property type="protein sequence ID" value="KAG1314901.1"/>
    <property type="molecule type" value="Genomic_DNA"/>
</dbReference>
<comment type="caution">
    <text evidence="2">The sequence shown here is derived from an EMBL/GenBank/DDBJ whole genome shotgun (WGS) entry which is preliminary data.</text>
</comment>
<protein>
    <submittedName>
        <fullName evidence="2">Uncharacterized protein</fullName>
    </submittedName>
</protein>
<reference evidence="2" key="1">
    <citation type="journal article" date="2020" name="Microb. Genom.">
        <title>Genetic diversity of clinical and environmental Mucorales isolates obtained from an investigation of mucormycosis cases among solid organ transplant recipients.</title>
        <authorList>
            <person name="Nguyen M.H."/>
            <person name="Kaul D."/>
            <person name="Muto C."/>
            <person name="Cheng S.J."/>
            <person name="Richter R.A."/>
            <person name="Bruno V.M."/>
            <person name="Liu G."/>
            <person name="Beyhan S."/>
            <person name="Sundermann A.J."/>
            <person name="Mounaud S."/>
            <person name="Pasculle A.W."/>
            <person name="Nierman W.C."/>
            <person name="Driscoll E."/>
            <person name="Cumbie R."/>
            <person name="Clancy C.J."/>
            <person name="Dupont C.L."/>
        </authorList>
    </citation>
    <scope>NUCLEOTIDE SEQUENCE</scope>
    <source>
        <strain evidence="2">GL11</strain>
    </source>
</reference>
<organism evidence="2 3">
    <name type="scientific">Rhizopus oryzae</name>
    <name type="common">Mucormycosis agent</name>
    <name type="synonym">Rhizopus arrhizus var. delemar</name>
    <dbReference type="NCBI Taxonomy" id="64495"/>
    <lineage>
        <taxon>Eukaryota</taxon>
        <taxon>Fungi</taxon>
        <taxon>Fungi incertae sedis</taxon>
        <taxon>Mucoromycota</taxon>
        <taxon>Mucoromycotina</taxon>
        <taxon>Mucoromycetes</taxon>
        <taxon>Mucorales</taxon>
        <taxon>Mucorineae</taxon>
        <taxon>Rhizopodaceae</taxon>
        <taxon>Rhizopus</taxon>
    </lineage>
</organism>
<feature type="region of interest" description="Disordered" evidence="1">
    <location>
        <begin position="128"/>
        <end position="147"/>
    </location>
</feature>
<dbReference type="AlphaFoldDB" id="A0A9P6XIW7"/>
<dbReference type="OrthoDB" id="2263455at2759"/>
<evidence type="ECO:0000313" key="2">
    <source>
        <dbReference type="EMBL" id="KAG1314901.1"/>
    </source>
</evidence>
<evidence type="ECO:0000313" key="3">
    <source>
        <dbReference type="Proteomes" id="UP000716291"/>
    </source>
</evidence>